<dbReference type="EMBL" id="JBBWWR010000007">
    <property type="protein sequence ID" value="KAK8963678.1"/>
    <property type="molecule type" value="Genomic_DNA"/>
</dbReference>
<keyword evidence="2" id="KW-1185">Reference proteome</keyword>
<comment type="caution">
    <text evidence="1">The sequence shown here is derived from an EMBL/GenBank/DDBJ whole genome shotgun (WGS) entry which is preliminary data.</text>
</comment>
<gene>
    <name evidence="1" type="ORF">KSP40_PGU022807</name>
</gene>
<name>A0ABR2MI52_9ASPA</name>
<evidence type="ECO:0000313" key="2">
    <source>
        <dbReference type="Proteomes" id="UP001412067"/>
    </source>
</evidence>
<sequence length="120" mass="13702">MESRAKKRQSQRAKSTLKQMRIKFVRSLFKIFSKVECGDGKQSEEAAEPESEIHIEADANKVCEEFIQDFQINEINDFLLTTLRKDARSVKDQEGQGSCEVQGQMVEVSLHSQAISSSRY</sequence>
<dbReference type="Proteomes" id="UP001412067">
    <property type="component" value="Unassembled WGS sequence"/>
</dbReference>
<protein>
    <submittedName>
        <fullName evidence="1">Uncharacterized protein</fullName>
    </submittedName>
</protein>
<evidence type="ECO:0000313" key="1">
    <source>
        <dbReference type="EMBL" id="KAK8963678.1"/>
    </source>
</evidence>
<reference evidence="1 2" key="1">
    <citation type="journal article" date="2022" name="Nat. Plants">
        <title>Genomes of leafy and leafless Platanthera orchids illuminate the evolution of mycoheterotrophy.</title>
        <authorList>
            <person name="Li M.H."/>
            <person name="Liu K.W."/>
            <person name="Li Z."/>
            <person name="Lu H.C."/>
            <person name="Ye Q.L."/>
            <person name="Zhang D."/>
            <person name="Wang J.Y."/>
            <person name="Li Y.F."/>
            <person name="Zhong Z.M."/>
            <person name="Liu X."/>
            <person name="Yu X."/>
            <person name="Liu D.K."/>
            <person name="Tu X.D."/>
            <person name="Liu B."/>
            <person name="Hao Y."/>
            <person name="Liao X.Y."/>
            <person name="Jiang Y.T."/>
            <person name="Sun W.H."/>
            <person name="Chen J."/>
            <person name="Chen Y.Q."/>
            <person name="Ai Y."/>
            <person name="Zhai J.W."/>
            <person name="Wu S.S."/>
            <person name="Zhou Z."/>
            <person name="Hsiao Y.Y."/>
            <person name="Wu W.L."/>
            <person name="Chen Y.Y."/>
            <person name="Lin Y.F."/>
            <person name="Hsu J.L."/>
            <person name="Li C.Y."/>
            <person name="Wang Z.W."/>
            <person name="Zhao X."/>
            <person name="Zhong W.Y."/>
            <person name="Ma X.K."/>
            <person name="Ma L."/>
            <person name="Huang J."/>
            <person name="Chen G.Z."/>
            <person name="Huang M.Z."/>
            <person name="Huang L."/>
            <person name="Peng D.H."/>
            <person name="Luo Y.B."/>
            <person name="Zou S.Q."/>
            <person name="Chen S.P."/>
            <person name="Lan S."/>
            <person name="Tsai W.C."/>
            <person name="Van de Peer Y."/>
            <person name="Liu Z.J."/>
        </authorList>
    </citation>
    <scope>NUCLEOTIDE SEQUENCE [LARGE SCALE GENOMIC DNA]</scope>
    <source>
        <strain evidence="1">Lor288</strain>
    </source>
</reference>
<organism evidence="1 2">
    <name type="scientific">Platanthera guangdongensis</name>
    <dbReference type="NCBI Taxonomy" id="2320717"/>
    <lineage>
        <taxon>Eukaryota</taxon>
        <taxon>Viridiplantae</taxon>
        <taxon>Streptophyta</taxon>
        <taxon>Embryophyta</taxon>
        <taxon>Tracheophyta</taxon>
        <taxon>Spermatophyta</taxon>
        <taxon>Magnoliopsida</taxon>
        <taxon>Liliopsida</taxon>
        <taxon>Asparagales</taxon>
        <taxon>Orchidaceae</taxon>
        <taxon>Orchidoideae</taxon>
        <taxon>Orchideae</taxon>
        <taxon>Orchidinae</taxon>
        <taxon>Platanthera</taxon>
    </lineage>
</organism>
<proteinExistence type="predicted"/>
<accession>A0ABR2MI52</accession>